<evidence type="ECO:0000256" key="1">
    <source>
        <dbReference type="ARBA" id="ARBA00004173"/>
    </source>
</evidence>
<dbReference type="GO" id="GO:0005762">
    <property type="term" value="C:mitochondrial large ribosomal subunit"/>
    <property type="evidence" value="ECO:0007669"/>
    <property type="project" value="TreeGrafter"/>
</dbReference>
<dbReference type="InterPro" id="IPR036249">
    <property type="entry name" value="Thioredoxin-like_sf"/>
</dbReference>
<comment type="similarity">
    <text evidence="2">Belongs to the mitochondrion-specific ribosomal protein mL43 family.</text>
</comment>
<keyword evidence="3" id="KW-0689">Ribosomal protein</keyword>
<sequence>MSRNGELCLQKVIISYNPSRGDPATRQLLATYLPQFKRQYPSVVIDLRPRHWPETAITGVYRDGSERAYRTKYLSSLGIHSRLHRLVNEGNDSNVPFSAGHLHQQRRSVQGPWNPLLWHYEGGRRRQPPARWDRSLTKEEWQYYTTQYAAQMRSEEETIAAAVRRYTELPDAATREVQRRWRAHVLPQLQTDLAHNLQHLKRSHRRGTPPAPVDLAAYQLFSTPDHTVMAQDAVDVLRRREAQSLEEWWRQRREQLQPPE</sequence>
<evidence type="ECO:0000313" key="9">
    <source>
        <dbReference type="Proteomes" id="UP000515908"/>
    </source>
</evidence>
<evidence type="ECO:0000259" key="7">
    <source>
        <dbReference type="SMART" id="SM00916"/>
    </source>
</evidence>
<keyword evidence="4" id="KW-0496">Mitochondrion</keyword>
<proteinExistence type="inferred from homology"/>
<dbReference type="AlphaFoldDB" id="A0A7G2C273"/>
<dbReference type="PANTHER" id="PTHR21396">
    <property type="entry name" value="39S RIBOSOMAL PROTEIN L43"/>
    <property type="match status" value="1"/>
</dbReference>
<dbReference type="GO" id="GO:0003735">
    <property type="term" value="F:structural constituent of ribosome"/>
    <property type="evidence" value="ECO:0007669"/>
    <property type="project" value="InterPro"/>
</dbReference>
<feature type="domain" description="Ribosomal protein/NADH dehydrogenase" evidence="7">
    <location>
        <begin position="17"/>
        <end position="90"/>
    </location>
</feature>
<evidence type="ECO:0000256" key="4">
    <source>
        <dbReference type="ARBA" id="ARBA00023128"/>
    </source>
</evidence>
<dbReference type="InterPro" id="IPR039927">
    <property type="entry name" value="Ribosomal_mL43"/>
</dbReference>
<dbReference type="Gene3D" id="3.40.30.10">
    <property type="entry name" value="Glutaredoxin"/>
    <property type="match status" value="1"/>
</dbReference>
<comment type="subcellular location">
    <subcellularLocation>
        <location evidence="1">Mitochondrion</location>
    </subcellularLocation>
</comment>
<evidence type="ECO:0000313" key="8">
    <source>
        <dbReference type="EMBL" id="CAD2213830.1"/>
    </source>
</evidence>
<dbReference type="Proteomes" id="UP000515908">
    <property type="component" value="Chromosome 02"/>
</dbReference>
<organism evidence="8 9">
    <name type="scientific">Angomonas deanei</name>
    <dbReference type="NCBI Taxonomy" id="59799"/>
    <lineage>
        <taxon>Eukaryota</taxon>
        <taxon>Discoba</taxon>
        <taxon>Euglenozoa</taxon>
        <taxon>Kinetoplastea</taxon>
        <taxon>Metakinetoplastina</taxon>
        <taxon>Trypanosomatida</taxon>
        <taxon>Trypanosomatidae</taxon>
        <taxon>Strigomonadinae</taxon>
        <taxon>Angomonas</taxon>
    </lineage>
</organism>
<name>A0A7G2C273_9TRYP</name>
<accession>A0A7G2C273</accession>
<dbReference type="GO" id="GO:0032543">
    <property type="term" value="P:mitochondrial translation"/>
    <property type="evidence" value="ECO:0007669"/>
    <property type="project" value="InterPro"/>
</dbReference>
<dbReference type="PANTHER" id="PTHR21396:SF2">
    <property type="entry name" value="LARGE RIBOSOMAL SUBUNIT PROTEIN ML43"/>
    <property type="match status" value="1"/>
</dbReference>
<reference evidence="8 9" key="1">
    <citation type="submission" date="2020-08" db="EMBL/GenBank/DDBJ databases">
        <authorList>
            <person name="Newling K."/>
            <person name="Davey J."/>
            <person name="Forrester S."/>
        </authorList>
    </citation>
    <scope>NUCLEOTIDE SEQUENCE [LARGE SCALE GENOMIC DNA]</scope>
    <source>
        <strain evidence="9">Crithidia deanei Carvalho (ATCC PRA-265)</strain>
    </source>
</reference>
<dbReference type="SUPFAM" id="SSF52833">
    <property type="entry name" value="Thioredoxin-like"/>
    <property type="match status" value="1"/>
</dbReference>
<dbReference type="SMART" id="SM00916">
    <property type="entry name" value="L51_S25_CI-B8"/>
    <property type="match status" value="1"/>
</dbReference>
<keyword evidence="9" id="KW-1185">Reference proteome</keyword>
<dbReference type="InterPro" id="IPR007741">
    <property type="entry name" value="Ribosomal_mL43/mS25/NADH_DH"/>
</dbReference>
<evidence type="ECO:0000256" key="6">
    <source>
        <dbReference type="ARBA" id="ARBA00035188"/>
    </source>
</evidence>
<evidence type="ECO:0000256" key="3">
    <source>
        <dbReference type="ARBA" id="ARBA00022980"/>
    </source>
</evidence>
<evidence type="ECO:0000256" key="5">
    <source>
        <dbReference type="ARBA" id="ARBA00023274"/>
    </source>
</evidence>
<protein>
    <recommendedName>
        <fullName evidence="6">Large ribosomal subunit protein mL43</fullName>
    </recommendedName>
</protein>
<gene>
    <name evidence="8" type="ORF">ADEAN_000127300</name>
</gene>
<dbReference type="VEuPathDB" id="TriTrypDB:ADEAN_000127300"/>
<dbReference type="Pfam" id="PF05047">
    <property type="entry name" value="L51_S25_CI-B8"/>
    <property type="match status" value="1"/>
</dbReference>
<evidence type="ECO:0000256" key="2">
    <source>
        <dbReference type="ARBA" id="ARBA00006073"/>
    </source>
</evidence>
<dbReference type="EMBL" id="LR877146">
    <property type="protein sequence ID" value="CAD2213830.1"/>
    <property type="molecule type" value="Genomic_DNA"/>
</dbReference>
<dbReference type="OrthoDB" id="276443at2759"/>
<keyword evidence="5" id="KW-0687">Ribonucleoprotein</keyword>